<keyword evidence="9" id="KW-1185">Reference proteome</keyword>
<dbReference type="InterPro" id="IPR017853">
    <property type="entry name" value="GH"/>
</dbReference>
<dbReference type="GO" id="GO:0005764">
    <property type="term" value="C:lysosome"/>
    <property type="evidence" value="ECO:0007669"/>
    <property type="project" value="TreeGrafter"/>
</dbReference>
<keyword evidence="6" id="KW-0326">Glycosidase</keyword>
<dbReference type="RefSeq" id="WP_179399356.1">
    <property type="nucleotide sequence ID" value="NZ_JACCCY010000002.1"/>
</dbReference>
<sequence length="578" mass="65400">MKKFFDIIVLCVIVIFIFPSCSKNQDFDLEIETDKQKWWDEAKFGMFIHFGVYSVPAGRFVGTDLDGVTYTSNESSTANGVGAEWLMFTSRIPRETYKLYANSFTCSNFNADEIAMLAKSAGMKYLVITIKHHDGFVMYPTKFTEWNIANSAAKGKDIINEIQNACVRNGLKFGVYFSQNIDWMAEGSYGEVPEINGYYDDHSKYDLYTENLINEFVNRYPNIDLIWWDGYHANSNEVVANLFKNAALSVRPNIIFNDRLYSKHEGDYITPEMNLNLPIQKFQRFELCNSINKKSWGYSESVHQQYYMSAKEIIVNLLRCIQYGGNMLLNVGPKADGSIPHSQTAPLREAGEIIHKMGGVYKSNSLKQLYGQHNCICRYTEENGQTILYVTKMPGVDVTEINVTGINNSISSVKTNHTVTKVGNTITIKGLKGDFDTARIQLVGEIDCYDAGINLPCVGVISPLSAYANGELGVGLGDEDQFMYTNWRGNYSGSIEYMFNVIEEKSYKISVYTAEMSNYEITIEIDGVKYPKNISLGYQRHKSTIIDAISLSKGSHVIKLTISSDEEKWANFYGIEFE</sequence>
<dbReference type="PANTHER" id="PTHR10030">
    <property type="entry name" value="ALPHA-L-FUCOSIDASE"/>
    <property type="match status" value="1"/>
</dbReference>
<proteinExistence type="inferred from homology"/>
<keyword evidence="4" id="KW-0732">Signal</keyword>
<evidence type="ECO:0000256" key="1">
    <source>
        <dbReference type="ARBA" id="ARBA00004071"/>
    </source>
</evidence>
<gene>
    <name evidence="8" type="ORF">F5613_001643</name>
</gene>
<dbReference type="SMART" id="SM00812">
    <property type="entry name" value="Alpha_L_fucos"/>
    <property type="match status" value="1"/>
</dbReference>
<organism evidence="8 9">
    <name type="scientific">Macellibacteroides fermentans</name>
    <dbReference type="NCBI Taxonomy" id="879969"/>
    <lineage>
        <taxon>Bacteria</taxon>
        <taxon>Pseudomonadati</taxon>
        <taxon>Bacteroidota</taxon>
        <taxon>Bacteroidia</taxon>
        <taxon>Bacteroidales</taxon>
        <taxon>Porphyromonadaceae</taxon>
        <taxon>Macellibacteroides</taxon>
    </lineage>
</organism>
<dbReference type="EC" id="3.2.1.51" evidence="3"/>
<dbReference type="InterPro" id="IPR000933">
    <property type="entry name" value="Glyco_hydro_29"/>
</dbReference>
<keyword evidence="5" id="KW-0378">Hydrolase</keyword>
<feature type="domain" description="Glycoside hydrolase family 29 N-terminal" evidence="7">
    <location>
        <begin position="34"/>
        <end position="357"/>
    </location>
</feature>
<name>A0A8E2D5B2_9PORP</name>
<dbReference type="PRINTS" id="PR00741">
    <property type="entry name" value="GLHYDRLASE29"/>
</dbReference>
<evidence type="ECO:0000256" key="2">
    <source>
        <dbReference type="ARBA" id="ARBA00007951"/>
    </source>
</evidence>
<dbReference type="GO" id="GO:0006004">
    <property type="term" value="P:fucose metabolic process"/>
    <property type="evidence" value="ECO:0007669"/>
    <property type="project" value="InterPro"/>
</dbReference>
<dbReference type="EMBL" id="JACCCY010000002">
    <property type="protein sequence ID" value="NYI49565.1"/>
    <property type="molecule type" value="Genomic_DNA"/>
</dbReference>
<evidence type="ECO:0000259" key="7">
    <source>
        <dbReference type="Pfam" id="PF01120"/>
    </source>
</evidence>
<comment type="function">
    <text evidence="1">Alpha-L-fucosidase is responsible for hydrolyzing the alpha-1,6-linked fucose joined to the reducing-end N-acetylglucosamine of the carbohydrate moieties of glycoproteins.</text>
</comment>
<evidence type="ECO:0000256" key="3">
    <source>
        <dbReference type="ARBA" id="ARBA00012662"/>
    </source>
</evidence>
<evidence type="ECO:0000256" key="4">
    <source>
        <dbReference type="ARBA" id="ARBA00022729"/>
    </source>
</evidence>
<dbReference type="PANTHER" id="PTHR10030:SF37">
    <property type="entry name" value="ALPHA-L-FUCOSIDASE-RELATED"/>
    <property type="match status" value="1"/>
</dbReference>
<evidence type="ECO:0000313" key="9">
    <source>
        <dbReference type="Proteomes" id="UP000574332"/>
    </source>
</evidence>
<evidence type="ECO:0000256" key="5">
    <source>
        <dbReference type="ARBA" id="ARBA00022801"/>
    </source>
</evidence>
<comment type="similarity">
    <text evidence="2">Belongs to the glycosyl hydrolase 29 family.</text>
</comment>
<dbReference type="Pfam" id="PF01120">
    <property type="entry name" value="Alpha_L_fucos"/>
    <property type="match status" value="1"/>
</dbReference>
<dbReference type="Proteomes" id="UP000574332">
    <property type="component" value="Unassembled WGS sequence"/>
</dbReference>
<dbReference type="SUPFAM" id="SSF51445">
    <property type="entry name" value="(Trans)glycosidases"/>
    <property type="match status" value="1"/>
</dbReference>
<comment type="caution">
    <text evidence="8">The sequence shown here is derived from an EMBL/GenBank/DDBJ whole genome shotgun (WGS) entry which is preliminary data.</text>
</comment>
<protein>
    <recommendedName>
        <fullName evidence="3">alpha-L-fucosidase</fullName>
        <ecNumber evidence="3">3.2.1.51</ecNumber>
    </recommendedName>
</protein>
<dbReference type="Gene3D" id="2.60.120.260">
    <property type="entry name" value="Galactose-binding domain-like"/>
    <property type="match status" value="1"/>
</dbReference>
<dbReference type="Gene3D" id="3.20.20.80">
    <property type="entry name" value="Glycosidases"/>
    <property type="match status" value="1"/>
</dbReference>
<dbReference type="GO" id="GO:0016139">
    <property type="term" value="P:glycoside catabolic process"/>
    <property type="evidence" value="ECO:0007669"/>
    <property type="project" value="TreeGrafter"/>
</dbReference>
<accession>A0A8E2D5B2</accession>
<dbReference type="AlphaFoldDB" id="A0A8E2D5B2"/>
<dbReference type="InterPro" id="IPR016286">
    <property type="entry name" value="FUC_metazoa-typ"/>
</dbReference>
<dbReference type="GO" id="GO:0004560">
    <property type="term" value="F:alpha-L-fucosidase activity"/>
    <property type="evidence" value="ECO:0007669"/>
    <property type="project" value="InterPro"/>
</dbReference>
<dbReference type="InterPro" id="IPR057739">
    <property type="entry name" value="Glyco_hydro_29_N"/>
</dbReference>
<evidence type="ECO:0000256" key="6">
    <source>
        <dbReference type="ARBA" id="ARBA00023295"/>
    </source>
</evidence>
<reference evidence="8 9" key="1">
    <citation type="submission" date="2020-07" db="EMBL/GenBank/DDBJ databases">
        <title>Genomic Encyclopedia of Type Strains, Phase IV (KMG-IV): sequencing the most valuable type-strain genomes for metagenomic binning, comparative biology and taxonomic classification.</title>
        <authorList>
            <person name="Goeker M."/>
        </authorList>
    </citation>
    <scope>NUCLEOTIDE SEQUENCE [LARGE SCALE GENOMIC DNA]</scope>
    <source>
        <strain evidence="8 9">DSM 23697</strain>
    </source>
</reference>
<evidence type="ECO:0000313" key="8">
    <source>
        <dbReference type="EMBL" id="NYI49565.1"/>
    </source>
</evidence>